<comment type="caution">
    <text evidence="3">The sequence shown here is derived from an EMBL/GenBank/DDBJ whole genome shotgun (WGS) entry which is preliminary data.</text>
</comment>
<dbReference type="Pfam" id="PF02604">
    <property type="entry name" value="PhdYeFM_antitox"/>
    <property type="match status" value="1"/>
</dbReference>
<accession>A0A1F7Z0B7</accession>
<evidence type="ECO:0000256" key="1">
    <source>
        <dbReference type="ARBA" id="ARBA00009981"/>
    </source>
</evidence>
<organism evidence="3 4">
    <name type="scientific">Candidatus Woesebacteria bacterium RIFCSPHIGHO2_01_FULL_44_21</name>
    <dbReference type="NCBI Taxonomy" id="1802503"/>
    <lineage>
        <taxon>Bacteria</taxon>
        <taxon>Candidatus Woeseibacteriota</taxon>
    </lineage>
</organism>
<comment type="function">
    <text evidence="2">Antitoxin component of a type II toxin-antitoxin (TA) system.</text>
</comment>
<dbReference type="AlphaFoldDB" id="A0A1F7Z0B7"/>
<evidence type="ECO:0000313" key="4">
    <source>
        <dbReference type="Proteomes" id="UP000178870"/>
    </source>
</evidence>
<gene>
    <name evidence="3" type="ORF">A2803_02495</name>
</gene>
<dbReference type="InterPro" id="IPR006442">
    <property type="entry name" value="Antitoxin_Phd/YefM"/>
</dbReference>
<dbReference type="SUPFAM" id="SSF143120">
    <property type="entry name" value="YefM-like"/>
    <property type="match status" value="1"/>
</dbReference>
<dbReference type="InterPro" id="IPR036165">
    <property type="entry name" value="YefM-like_sf"/>
</dbReference>
<dbReference type="EMBL" id="MGGP01000010">
    <property type="protein sequence ID" value="OGM33001.1"/>
    <property type="molecule type" value="Genomic_DNA"/>
</dbReference>
<reference evidence="3 4" key="1">
    <citation type="journal article" date="2016" name="Nat. Commun.">
        <title>Thousands of microbial genomes shed light on interconnected biogeochemical processes in an aquifer system.</title>
        <authorList>
            <person name="Anantharaman K."/>
            <person name="Brown C.T."/>
            <person name="Hug L.A."/>
            <person name="Sharon I."/>
            <person name="Castelle C.J."/>
            <person name="Probst A.J."/>
            <person name="Thomas B.C."/>
            <person name="Singh A."/>
            <person name="Wilkins M.J."/>
            <person name="Karaoz U."/>
            <person name="Brodie E.L."/>
            <person name="Williams K.H."/>
            <person name="Hubbard S.S."/>
            <person name="Banfield J.F."/>
        </authorList>
    </citation>
    <scope>NUCLEOTIDE SEQUENCE [LARGE SCALE GENOMIC DNA]</scope>
</reference>
<evidence type="ECO:0000313" key="3">
    <source>
        <dbReference type="EMBL" id="OGM33001.1"/>
    </source>
</evidence>
<dbReference type="Proteomes" id="UP000178870">
    <property type="component" value="Unassembled WGS sequence"/>
</dbReference>
<comment type="similarity">
    <text evidence="1 2">Belongs to the phD/YefM antitoxin family.</text>
</comment>
<sequence>MNILRKVSVRELQHNLSEYFELAKIAPISVTKHGKGEVVMLNLNKYKVIKKKSSKKDKRGIMSLGFFGMYKNRKDWKGKSTTEIAEDLRHRATYGK</sequence>
<protein>
    <recommendedName>
        <fullName evidence="2">Antitoxin</fullName>
    </recommendedName>
</protein>
<evidence type="ECO:0000256" key="2">
    <source>
        <dbReference type="RuleBase" id="RU362080"/>
    </source>
</evidence>
<proteinExistence type="inferred from homology"/>
<name>A0A1F7Z0B7_9BACT</name>